<keyword evidence="2" id="KW-0378">Hydrolase</keyword>
<gene>
    <name evidence="2" type="ORF">GCM10009550_43690</name>
</gene>
<accession>A0ABN1RGW3</accession>
<dbReference type="PANTHER" id="PTHR36848:SF2">
    <property type="entry name" value="SECRETED PROTEIN"/>
    <property type="match status" value="1"/>
</dbReference>
<reference evidence="2 3" key="1">
    <citation type="journal article" date="2019" name="Int. J. Syst. Evol. Microbiol.">
        <title>The Global Catalogue of Microorganisms (GCM) 10K type strain sequencing project: providing services to taxonomists for standard genome sequencing and annotation.</title>
        <authorList>
            <consortium name="The Broad Institute Genomics Platform"/>
            <consortium name="The Broad Institute Genome Sequencing Center for Infectious Disease"/>
            <person name="Wu L."/>
            <person name="Ma J."/>
        </authorList>
    </citation>
    <scope>NUCLEOTIDE SEQUENCE [LARGE SCALE GENOMIC DNA]</scope>
    <source>
        <strain evidence="2 3">JCM 10696</strain>
    </source>
</reference>
<feature type="chain" id="PRO_5046847542" evidence="1">
    <location>
        <begin position="30"/>
        <end position="958"/>
    </location>
</feature>
<dbReference type="EMBL" id="BAAAHH010000018">
    <property type="protein sequence ID" value="GAA0956986.1"/>
    <property type="molecule type" value="Genomic_DNA"/>
</dbReference>
<evidence type="ECO:0000256" key="1">
    <source>
        <dbReference type="SAM" id="SignalP"/>
    </source>
</evidence>
<dbReference type="InterPro" id="IPR053161">
    <property type="entry name" value="Ulvan_degrading_GH"/>
</dbReference>
<dbReference type="Proteomes" id="UP001500665">
    <property type="component" value="Unassembled WGS sequence"/>
</dbReference>
<comment type="caution">
    <text evidence="2">The sequence shown here is derived from an EMBL/GenBank/DDBJ whole genome shotgun (WGS) entry which is preliminary data.</text>
</comment>
<dbReference type="Pfam" id="PF17132">
    <property type="entry name" value="Glyco_hydro_106"/>
    <property type="match status" value="1"/>
</dbReference>
<feature type="signal peptide" evidence="1">
    <location>
        <begin position="1"/>
        <end position="29"/>
    </location>
</feature>
<dbReference type="Gene3D" id="2.60.120.260">
    <property type="entry name" value="Galactose-binding domain-like"/>
    <property type="match status" value="1"/>
</dbReference>
<keyword evidence="1" id="KW-0732">Signal</keyword>
<dbReference type="InterPro" id="IPR008979">
    <property type="entry name" value="Galactose-bd-like_sf"/>
</dbReference>
<dbReference type="PANTHER" id="PTHR36848">
    <property type="entry name" value="DNA-BINDING PROTEIN (PUTATIVE SECRETED PROTEIN)-RELATED"/>
    <property type="match status" value="1"/>
</dbReference>
<dbReference type="GO" id="GO:0016787">
    <property type="term" value="F:hydrolase activity"/>
    <property type="evidence" value="ECO:0007669"/>
    <property type="project" value="UniProtKB-KW"/>
</dbReference>
<evidence type="ECO:0000313" key="2">
    <source>
        <dbReference type="EMBL" id="GAA0956986.1"/>
    </source>
</evidence>
<dbReference type="RefSeq" id="WP_344242750.1">
    <property type="nucleotide sequence ID" value="NZ_BAAAHH010000018.1"/>
</dbReference>
<dbReference type="SUPFAM" id="SSF49785">
    <property type="entry name" value="Galactose-binding domain-like"/>
    <property type="match status" value="1"/>
</dbReference>
<keyword evidence="3" id="KW-1185">Reference proteome</keyword>
<name>A0ABN1RGW3_9ACTN</name>
<sequence length="958" mass="103408">MFPAPGRWGGLAALAVTASLLSVPSAASAAPGPFGSTFARLFAAPPSDARPKTRYWWPCGQVDPASIDTEMKQIADRGFGSVEIQCMFTTDPAKYGWGGPEFTDRLEKAAAAGRKHGLDVDLTVGPSWPLVVPGLTPDSPQAAQELAYGRAVVEGGSAYDGPVPAAPAPKEGVTEQTLVAVQAVRCPDGCTTAKPVKLDKESLVDLTAKVRDGRVSWTAPTGGQWLLLGHWRRGTGQAPVSGQSVSGRPAYVVDHFSDAGARAATGYLDAHVLSPRLRDLLKSTGGDLFEDSLELDSAQHWTADLPDRFRDLRGYSLRENLPVLFIDKIHRQYTSAKPTDTPDFAFTDGSGGRVRDDYYRTLTDLYVDRHVEPLKKWAHSLGLRFRAQPYGTTIDTPRVDAAIDVPETESLGVYDGHVDEPFRWVADGAVHLSGKDVYSLECCAVFNSAYAQTWPQMLRHFNTAFAHDVNQIVFHGVPTENALGIPWPGFSPFTMQGGNGFSEAWGPRQPTWDDTDEITAWTARMQYVLRQGRPSVDLAVYRQSHGSDVREPEGVPGFTFDFTGPDRLAGTSVRGRRLAPDGPAYRALVLDRQPTLGVDTARTLLAHARQGLPIVVVGDPPARTPGAHRAADQDAELGRLVQRLLAQPSVRRVSGPGELGSALTALGVRASAESSAPGLLTVRRAVKGGDLYYLYNPTSATVSAEASLEGEGRPFSLDAWTGEISPLGRYRTEKSRTVVPVSLTPGASTVIALGGGEGRHVTSVDGGEVVANDGLRLRATTGGTYTARLNDGTTAQVALPEVAPEQRLDSWKLTVDDWRRGADGRRETVRHELDLPSLKPWSDIPELADTSGIGTYSTTVTLGDLDGAYLELGEVTDTFQISVNGRALPPSDQVTRRVDLAGHLEPGTNTITIRVATTLRNRLRVTPDLLLQAQQPRQRYGLIGPVRLLPYREAPIRD</sequence>
<protein>
    <submittedName>
        <fullName evidence="2">Glycosyl hydrolase</fullName>
    </submittedName>
</protein>
<organism evidence="2 3">
    <name type="scientific">Actinocorallia libanotica</name>
    <dbReference type="NCBI Taxonomy" id="46162"/>
    <lineage>
        <taxon>Bacteria</taxon>
        <taxon>Bacillati</taxon>
        <taxon>Actinomycetota</taxon>
        <taxon>Actinomycetes</taxon>
        <taxon>Streptosporangiales</taxon>
        <taxon>Thermomonosporaceae</taxon>
        <taxon>Actinocorallia</taxon>
    </lineage>
</organism>
<evidence type="ECO:0000313" key="3">
    <source>
        <dbReference type="Proteomes" id="UP001500665"/>
    </source>
</evidence>
<proteinExistence type="predicted"/>